<dbReference type="AlphaFoldDB" id="A0A377GCY3"/>
<organism evidence="1 2">
    <name type="scientific">Fluoribacter dumoffii</name>
    <dbReference type="NCBI Taxonomy" id="463"/>
    <lineage>
        <taxon>Bacteria</taxon>
        <taxon>Pseudomonadati</taxon>
        <taxon>Pseudomonadota</taxon>
        <taxon>Gammaproteobacteria</taxon>
        <taxon>Legionellales</taxon>
        <taxon>Legionellaceae</taxon>
        <taxon>Fluoribacter</taxon>
    </lineage>
</organism>
<gene>
    <name evidence="1" type="ORF">NCTC11370_02458</name>
</gene>
<dbReference type="EMBL" id="UGGT01000001">
    <property type="protein sequence ID" value="STO22371.1"/>
    <property type="molecule type" value="Genomic_DNA"/>
</dbReference>
<dbReference type="GeneID" id="93293224"/>
<dbReference type="Proteomes" id="UP000254554">
    <property type="component" value="Unassembled WGS sequence"/>
</dbReference>
<sequence>MILNITAVQFPDRILGDIKYSQNIYKSIDFNFGKDANSAINKESLDTFVHKFKEIHRTHEKPLEGIITLGTMKSLSLDTLKVLLSSEDFVRMLDPQSFLKLIVTSSEIADFVLSNPMLKAKLDDMEPQIDKQKFKNSCTARLIMRILLERGIIDQHDYSPSKELEIYKQIWFAPGKEASPEKIVSFFQRHNLHAVGVEIKELSKASLKKYSRDPVIASLYSLFKKEVPARKKLTLTHLSEADFPEGMTTLIVIHTGVLHTLLGKKNQEHFEVTDPQFGDKKTYNGFMDFLENERKNIGIFFDILPEPEEQFRLKS</sequence>
<dbReference type="RefSeq" id="WP_010654479.1">
    <property type="nucleotide sequence ID" value="NZ_JAPHOO010000001.1"/>
</dbReference>
<keyword evidence="2" id="KW-1185">Reference proteome</keyword>
<dbReference type="OrthoDB" id="5646032at2"/>
<accession>A0A377GCY3</accession>
<reference evidence="1 2" key="1">
    <citation type="submission" date="2018-06" db="EMBL/GenBank/DDBJ databases">
        <authorList>
            <consortium name="Pathogen Informatics"/>
            <person name="Doyle S."/>
        </authorList>
    </citation>
    <scope>NUCLEOTIDE SEQUENCE [LARGE SCALE GENOMIC DNA]</scope>
    <source>
        <strain evidence="1 2">NCTC11370</strain>
    </source>
</reference>
<name>A0A377GCY3_9GAMM</name>
<protein>
    <submittedName>
        <fullName evidence="1">Uncharacterized protein</fullName>
    </submittedName>
</protein>
<proteinExistence type="predicted"/>
<evidence type="ECO:0000313" key="2">
    <source>
        <dbReference type="Proteomes" id="UP000254554"/>
    </source>
</evidence>
<evidence type="ECO:0000313" key="1">
    <source>
        <dbReference type="EMBL" id="STO22371.1"/>
    </source>
</evidence>